<evidence type="ECO:0000313" key="4">
    <source>
        <dbReference type="Proteomes" id="UP000318416"/>
    </source>
</evidence>
<comment type="caution">
    <text evidence="3">The sequence shown here is derived from an EMBL/GenBank/DDBJ whole genome shotgun (WGS) entry which is preliminary data.</text>
</comment>
<feature type="region of interest" description="Disordered" evidence="1">
    <location>
        <begin position="103"/>
        <end position="132"/>
    </location>
</feature>
<dbReference type="InterPro" id="IPR007436">
    <property type="entry name" value="DUF485"/>
</dbReference>
<accession>A0A561F1P3</accession>
<proteinExistence type="predicted"/>
<sequence>MSSPFQPYAQRPAAPAPPSGPPSTTLRRELAALHLTRLQLARGFAVANGLFFTAALLLACTAGGLLGTEVIGRINLGMALGLIEGVLLLGSAALFDRRSDRVGDRTADDLRTRSAGPDERHAATADGHDPRYGSQYAAWDNYLYAGQPPATDHRAAQR</sequence>
<dbReference type="RefSeq" id="WP_145796914.1">
    <property type="nucleotide sequence ID" value="NZ_BAAABR010000078.1"/>
</dbReference>
<feature type="compositionally biased region" description="Basic and acidic residues" evidence="1">
    <location>
        <begin position="103"/>
        <end position="131"/>
    </location>
</feature>
<evidence type="ECO:0000313" key="3">
    <source>
        <dbReference type="EMBL" id="TWE21785.1"/>
    </source>
</evidence>
<dbReference type="Pfam" id="PF04341">
    <property type="entry name" value="DUF485"/>
    <property type="match status" value="1"/>
</dbReference>
<evidence type="ECO:0000256" key="1">
    <source>
        <dbReference type="SAM" id="MobiDB-lite"/>
    </source>
</evidence>
<feature type="transmembrane region" description="Helical" evidence="2">
    <location>
        <begin position="44"/>
        <end position="68"/>
    </location>
</feature>
<keyword evidence="4" id="KW-1185">Reference proteome</keyword>
<organism evidence="3 4">
    <name type="scientific">Kitasatospora atroaurantiaca</name>
    <dbReference type="NCBI Taxonomy" id="285545"/>
    <lineage>
        <taxon>Bacteria</taxon>
        <taxon>Bacillati</taxon>
        <taxon>Actinomycetota</taxon>
        <taxon>Actinomycetes</taxon>
        <taxon>Kitasatosporales</taxon>
        <taxon>Streptomycetaceae</taxon>
        <taxon>Kitasatospora</taxon>
    </lineage>
</organism>
<keyword evidence="2" id="KW-0812">Transmembrane</keyword>
<reference evidence="3 4" key="1">
    <citation type="submission" date="2019-06" db="EMBL/GenBank/DDBJ databases">
        <title>Sequencing the genomes of 1000 actinobacteria strains.</title>
        <authorList>
            <person name="Klenk H.-P."/>
        </authorList>
    </citation>
    <scope>NUCLEOTIDE SEQUENCE [LARGE SCALE GENOMIC DNA]</scope>
    <source>
        <strain evidence="3 4">DSM 41649</strain>
    </source>
</reference>
<protein>
    <submittedName>
        <fullName evidence="3">Uncharacterized protein</fullName>
    </submittedName>
</protein>
<gene>
    <name evidence="3" type="ORF">FB465_7005</name>
</gene>
<feature type="compositionally biased region" description="Low complexity" evidence="1">
    <location>
        <begin position="1"/>
        <end position="13"/>
    </location>
</feature>
<keyword evidence="2" id="KW-1133">Transmembrane helix</keyword>
<name>A0A561F1P3_9ACTN</name>
<evidence type="ECO:0000256" key="2">
    <source>
        <dbReference type="SAM" id="Phobius"/>
    </source>
</evidence>
<keyword evidence="2" id="KW-0472">Membrane</keyword>
<dbReference type="EMBL" id="VIVR01000001">
    <property type="protein sequence ID" value="TWE21785.1"/>
    <property type="molecule type" value="Genomic_DNA"/>
</dbReference>
<dbReference type="AlphaFoldDB" id="A0A561F1P3"/>
<feature type="transmembrane region" description="Helical" evidence="2">
    <location>
        <begin position="74"/>
        <end position="95"/>
    </location>
</feature>
<feature type="region of interest" description="Disordered" evidence="1">
    <location>
        <begin position="1"/>
        <end position="24"/>
    </location>
</feature>
<dbReference type="Proteomes" id="UP000318416">
    <property type="component" value="Unassembled WGS sequence"/>
</dbReference>